<dbReference type="InterPro" id="IPR014710">
    <property type="entry name" value="RmlC-like_jellyroll"/>
</dbReference>
<name>A0A9D6V954_9BACT</name>
<dbReference type="PANTHER" id="PTHR24567">
    <property type="entry name" value="CRP FAMILY TRANSCRIPTIONAL REGULATORY PROTEIN"/>
    <property type="match status" value="1"/>
</dbReference>
<dbReference type="EMBL" id="JACRDE010000582">
    <property type="protein sequence ID" value="MBI5252221.1"/>
    <property type="molecule type" value="Genomic_DNA"/>
</dbReference>
<dbReference type="GO" id="GO:0003700">
    <property type="term" value="F:DNA-binding transcription factor activity"/>
    <property type="evidence" value="ECO:0007669"/>
    <property type="project" value="TreeGrafter"/>
</dbReference>
<evidence type="ECO:0000313" key="3">
    <source>
        <dbReference type="Proteomes" id="UP000807825"/>
    </source>
</evidence>
<dbReference type="Pfam" id="PF00027">
    <property type="entry name" value="cNMP_binding"/>
    <property type="match status" value="1"/>
</dbReference>
<gene>
    <name evidence="2" type="ORF">HY912_22230</name>
</gene>
<dbReference type="SUPFAM" id="SSF51206">
    <property type="entry name" value="cAMP-binding domain-like"/>
    <property type="match status" value="1"/>
</dbReference>
<dbReference type="AlphaFoldDB" id="A0A9D6V954"/>
<sequence>MIIQKAELFKDLGPEVTNEISKIMIEETYEPGKLIFEAGTPAQYFYILVEGRVRLFIGTKAEITYTVNLPGEAFGWTGLVDRPAYTATAECVASSKIIKIKKESLNKIFEKDTASGMMFYKRLAGAVVQRLIHNYEAFLSEGSLKEVTPSYG</sequence>
<dbReference type="InterPro" id="IPR050397">
    <property type="entry name" value="Env_Response_Regulators"/>
</dbReference>
<feature type="domain" description="Cyclic nucleotide-binding" evidence="1">
    <location>
        <begin position="8"/>
        <end position="109"/>
    </location>
</feature>
<dbReference type="InterPro" id="IPR000595">
    <property type="entry name" value="cNMP-bd_dom"/>
</dbReference>
<accession>A0A9D6V954</accession>
<dbReference type="PROSITE" id="PS50042">
    <property type="entry name" value="CNMP_BINDING_3"/>
    <property type="match status" value="1"/>
</dbReference>
<protein>
    <submittedName>
        <fullName evidence="2">Cyclic nucleotide-binding domain-containing protein</fullName>
    </submittedName>
</protein>
<dbReference type="CDD" id="cd00038">
    <property type="entry name" value="CAP_ED"/>
    <property type="match status" value="1"/>
</dbReference>
<dbReference type="InterPro" id="IPR018490">
    <property type="entry name" value="cNMP-bd_dom_sf"/>
</dbReference>
<comment type="caution">
    <text evidence="2">The sequence shown here is derived from an EMBL/GenBank/DDBJ whole genome shotgun (WGS) entry which is preliminary data.</text>
</comment>
<organism evidence="2 3">
    <name type="scientific">Desulfomonile tiedjei</name>
    <dbReference type="NCBI Taxonomy" id="2358"/>
    <lineage>
        <taxon>Bacteria</taxon>
        <taxon>Pseudomonadati</taxon>
        <taxon>Thermodesulfobacteriota</taxon>
        <taxon>Desulfomonilia</taxon>
        <taxon>Desulfomonilales</taxon>
        <taxon>Desulfomonilaceae</taxon>
        <taxon>Desulfomonile</taxon>
    </lineage>
</organism>
<reference evidence="2" key="1">
    <citation type="submission" date="2020-07" db="EMBL/GenBank/DDBJ databases">
        <title>Huge and variable diversity of episymbiotic CPR bacteria and DPANN archaea in groundwater ecosystems.</title>
        <authorList>
            <person name="He C.Y."/>
            <person name="Keren R."/>
            <person name="Whittaker M."/>
            <person name="Farag I.F."/>
            <person name="Doudna J."/>
            <person name="Cate J.H.D."/>
            <person name="Banfield J.F."/>
        </authorList>
    </citation>
    <scope>NUCLEOTIDE SEQUENCE</scope>
    <source>
        <strain evidence="2">NC_groundwater_1664_Pr3_B-0.1um_52_9</strain>
    </source>
</reference>
<dbReference type="Proteomes" id="UP000807825">
    <property type="component" value="Unassembled WGS sequence"/>
</dbReference>
<evidence type="ECO:0000313" key="2">
    <source>
        <dbReference type="EMBL" id="MBI5252221.1"/>
    </source>
</evidence>
<dbReference type="SMART" id="SM00100">
    <property type="entry name" value="cNMP"/>
    <property type="match status" value="1"/>
</dbReference>
<dbReference type="PANTHER" id="PTHR24567:SF26">
    <property type="entry name" value="REGULATORY PROTEIN YEIL"/>
    <property type="match status" value="1"/>
</dbReference>
<dbReference type="GO" id="GO:0005829">
    <property type="term" value="C:cytosol"/>
    <property type="evidence" value="ECO:0007669"/>
    <property type="project" value="TreeGrafter"/>
</dbReference>
<proteinExistence type="predicted"/>
<dbReference type="Gene3D" id="2.60.120.10">
    <property type="entry name" value="Jelly Rolls"/>
    <property type="match status" value="1"/>
</dbReference>
<evidence type="ECO:0000259" key="1">
    <source>
        <dbReference type="PROSITE" id="PS50042"/>
    </source>
</evidence>